<accession>A0A1Q6A2F2</accession>
<protein>
    <recommendedName>
        <fullName evidence="1">IPT/TIG domain-containing protein</fullName>
    </recommendedName>
</protein>
<name>A0A1Q6A2F2_9SPHI</name>
<organism evidence="2 3">
    <name type="scientific">Mucilaginibacter polytrichastri</name>
    <dbReference type="NCBI Taxonomy" id="1302689"/>
    <lineage>
        <taxon>Bacteria</taxon>
        <taxon>Pseudomonadati</taxon>
        <taxon>Bacteroidota</taxon>
        <taxon>Sphingobacteriia</taxon>
        <taxon>Sphingobacteriales</taxon>
        <taxon>Sphingobacteriaceae</taxon>
        <taxon>Mucilaginibacter</taxon>
    </lineage>
</organism>
<gene>
    <name evidence="2" type="ORF">RG47T_3661</name>
</gene>
<dbReference type="Gene3D" id="2.60.40.10">
    <property type="entry name" value="Immunoglobulins"/>
    <property type="match status" value="3"/>
</dbReference>
<dbReference type="OrthoDB" id="791543at2"/>
<evidence type="ECO:0000313" key="3">
    <source>
        <dbReference type="Proteomes" id="UP000186720"/>
    </source>
</evidence>
<dbReference type="InterPro" id="IPR014756">
    <property type="entry name" value="Ig_E-set"/>
</dbReference>
<sequence length="287" mass="30810">MKQIYILSLVIFLFSACKKDNGGQAVYVSPKDAVTITDFTPKSAQPGAKITITGTGFGSDASAVAVAVNSTPYFTLVSVSPTTIVIQTNLGTPSGKIRVTVNGNAAVSTTDFTALLEDLRIVGFDDQVQLGHQFNMYADGFGTDTNKISMSFGGTTPVKANYIGPSSSVVGAMVPRYAQGGKVTLTLNGKSVISDKILTLAMSMRDFSPKTIKTGDTVKITGVQFTNQDEMWASFNNLLDKQEKPIKVTPTEMWFIVPSYAKSGYLEIGQRFGLTDISDTKFTFIPK</sequence>
<dbReference type="PROSITE" id="PS51257">
    <property type="entry name" value="PROKAR_LIPOPROTEIN"/>
    <property type="match status" value="1"/>
</dbReference>
<dbReference type="InterPro" id="IPR002909">
    <property type="entry name" value="IPT_dom"/>
</dbReference>
<dbReference type="Proteomes" id="UP000186720">
    <property type="component" value="Unassembled WGS sequence"/>
</dbReference>
<reference evidence="2 3" key="1">
    <citation type="submission" date="2016-11" db="EMBL/GenBank/DDBJ databases">
        <title>Whole Genome Sequencing of Mucilaginibacter polytrichastri RG4-7(T) isolated from the moss sample.</title>
        <authorList>
            <person name="Li Y."/>
        </authorList>
    </citation>
    <scope>NUCLEOTIDE SEQUENCE [LARGE SCALE GENOMIC DNA]</scope>
    <source>
        <strain evidence="2 3">RG4-7</strain>
    </source>
</reference>
<comment type="caution">
    <text evidence="2">The sequence shown here is derived from an EMBL/GenBank/DDBJ whole genome shotgun (WGS) entry which is preliminary data.</text>
</comment>
<dbReference type="InterPro" id="IPR013783">
    <property type="entry name" value="Ig-like_fold"/>
</dbReference>
<dbReference type="EMBL" id="MPPL01000001">
    <property type="protein sequence ID" value="OKS88197.1"/>
    <property type="molecule type" value="Genomic_DNA"/>
</dbReference>
<dbReference type="SUPFAM" id="SSF81296">
    <property type="entry name" value="E set domains"/>
    <property type="match status" value="2"/>
</dbReference>
<feature type="domain" description="IPT/TIG" evidence="1">
    <location>
        <begin position="35"/>
        <end position="112"/>
    </location>
</feature>
<dbReference type="STRING" id="1302689.RG47T_3661"/>
<keyword evidence="3" id="KW-1185">Reference proteome</keyword>
<evidence type="ECO:0000313" key="2">
    <source>
        <dbReference type="EMBL" id="OKS88197.1"/>
    </source>
</evidence>
<dbReference type="AlphaFoldDB" id="A0A1Q6A2F2"/>
<dbReference type="CDD" id="cd00603">
    <property type="entry name" value="IPT_PCSR"/>
    <property type="match status" value="1"/>
</dbReference>
<dbReference type="Pfam" id="PF01833">
    <property type="entry name" value="TIG"/>
    <property type="match status" value="1"/>
</dbReference>
<dbReference type="RefSeq" id="WP_074490799.1">
    <property type="nucleotide sequence ID" value="NZ_FPAM01000010.1"/>
</dbReference>
<evidence type="ECO:0000259" key="1">
    <source>
        <dbReference type="Pfam" id="PF01833"/>
    </source>
</evidence>
<proteinExistence type="predicted"/>